<protein>
    <submittedName>
        <fullName evidence="1">Putative DCC family thiol-disulfide oxidoreductase YuxK</fullName>
    </submittedName>
</protein>
<name>A0A560W9M2_9MICO</name>
<keyword evidence="2" id="KW-1185">Reference proteome</keyword>
<dbReference type="AlphaFoldDB" id="A0A560W9M2"/>
<proteinExistence type="predicted"/>
<dbReference type="InterPro" id="IPR007263">
    <property type="entry name" value="DCC1-like"/>
</dbReference>
<evidence type="ECO:0000313" key="1">
    <source>
        <dbReference type="EMBL" id="TWD14318.1"/>
    </source>
</evidence>
<accession>A0A560W9M2</accession>
<evidence type="ECO:0000313" key="2">
    <source>
        <dbReference type="Proteomes" id="UP000315628"/>
    </source>
</evidence>
<comment type="caution">
    <text evidence="1">The sequence shown here is derived from an EMBL/GenBank/DDBJ whole genome shotgun (WGS) entry which is preliminary data.</text>
</comment>
<dbReference type="Proteomes" id="UP000315628">
    <property type="component" value="Unassembled WGS sequence"/>
</dbReference>
<reference evidence="1 2" key="1">
    <citation type="submission" date="2019-06" db="EMBL/GenBank/DDBJ databases">
        <title>Sequencing the genomes of 1000 actinobacteria strains.</title>
        <authorList>
            <person name="Klenk H.-P."/>
        </authorList>
    </citation>
    <scope>NUCLEOTIDE SEQUENCE [LARGE SCALE GENOMIC DNA]</scope>
    <source>
        <strain evidence="1 2">DSM 18935</strain>
    </source>
</reference>
<gene>
    <name evidence="1" type="ORF">FB557_1727</name>
</gene>
<organism evidence="1 2">
    <name type="scientific">Marihabitans asiaticum</name>
    <dbReference type="NCBI Taxonomy" id="415218"/>
    <lineage>
        <taxon>Bacteria</taxon>
        <taxon>Bacillati</taxon>
        <taxon>Actinomycetota</taxon>
        <taxon>Actinomycetes</taxon>
        <taxon>Micrococcales</taxon>
        <taxon>Intrasporangiaceae</taxon>
        <taxon>Marihabitans</taxon>
    </lineage>
</organism>
<dbReference type="Pfam" id="PF04134">
    <property type="entry name" value="DCC1-like"/>
    <property type="match status" value="1"/>
</dbReference>
<dbReference type="EMBL" id="VIUW01000003">
    <property type="protein sequence ID" value="TWD14318.1"/>
    <property type="molecule type" value="Genomic_DNA"/>
</dbReference>
<dbReference type="GO" id="GO:0015035">
    <property type="term" value="F:protein-disulfide reductase activity"/>
    <property type="evidence" value="ECO:0007669"/>
    <property type="project" value="InterPro"/>
</dbReference>
<dbReference type="RefSeq" id="WP_170236248.1">
    <property type="nucleotide sequence ID" value="NZ_BAAAYT010000005.1"/>
</dbReference>
<sequence>MTPLLVFDGDCGMCTRSARLAERLRASSGDFAVEPSQRLDLPALGLSQEQCDEALQWVAADGTISSAQDAVAQALLAARWFVRPLGAIISLPSINSVAGVVYRWVARNRHLFPGGTPACQLPEH</sequence>